<organism evidence="1 2">
    <name type="scientific">Temnothorax curvispinosus</name>
    <dbReference type="NCBI Taxonomy" id="300111"/>
    <lineage>
        <taxon>Eukaryota</taxon>
        <taxon>Metazoa</taxon>
        <taxon>Ecdysozoa</taxon>
        <taxon>Arthropoda</taxon>
        <taxon>Hexapoda</taxon>
        <taxon>Insecta</taxon>
        <taxon>Pterygota</taxon>
        <taxon>Neoptera</taxon>
        <taxon>Endopterygota</taxon>
        <taxon>Hymenoptera</taxon>
        <taxon>Apocrita</taxon>
        <taxon>Aculeata</taxon>
        <taxon>Formicoidea</taxon>
        <taxon>Formicidae</taxon>
        <taxon>Myrmicinae</taxon>
        <taxon>Temnothorax</taxon>
    </lineage>
</organism>
<dbReference type="AlphaFoldDB" id="A0A6J1PUC8"/>
<dbReference type="GeneID" id="112455318"/>
<dbReference type="Proteomes" id="UP000504618">
    <property type="component" value="Unplaced"/>
</dbReference>
<evidence type="ECO:0000313" key="1">
    <source>
        <dbReference type="Proteomes" id="UP000504618"/>
    </source>
</evidence>
<dbReference type="RefSeq" id="XP_024872928.1">
    <property type="nucleotide sequence ID" value="XM_025017160.1"/>
</dbReference>
<protein>
    <submittedName>
        <fullName evidence="2">Uncharacterized protein LOC112455318</fullName>
    </submittedName>
</protein>
<sequence length="469" mass="54219">MCLLQRKDISQHESLKFHRRNEYINKYTDIVEELGNSVDTSFTSDTSAQADIVIRSRQESDKKSCNCNRFASRNITENNEQTSPLSMINDDRSMIHLDRFADKLSKNYVRQTFLKNKRKKYKKCSCRKQCPYALYKLPCNKYRCSTPEKKVEDEISGLTLECLSFGEKRDFPKFINVDTVRNSECCTDSSPVEIGMDESLTSSLSVDLEVDICNDYCDLEEVDEFTERRKARTYIVNRTNMRKDDLIKGFRAENEPSFNIISSWRNVSEKKEKIDEIVKKVLSQERYIYSEENSQGYKKSGTGNFISDPWPLKNSKQIQCVIPALTTPVFNRKISEKTSTSNVQQKGIQTYRTTDKTKYNSFPKIIIPRRIKTNVQTQVGKRSCLNSIQHGSSALDNCTNRKNAKETDVKDEGKMITRKKNICDICAIEMDALSSEIIWPRMKKSNIYSALQAEEDIKIHSNKAFEPNV</sequence>
<keyword evidence="1" id="KW-1185">Reference proteome</keyword>
<evidence type="ECO:0000313" key="2">
    <source>
        <dbReference type="RefSeq" id="XP_024872928.1"/>
    </source>
</evidence>
<gene>
    <name evidence="2" type="primary">LOC112455318</name>
</gene>
<dbReference type="OrthoDB" id="7554717at2759"/>
<accession>A0A6J1PUC8</accession>
<proteinExistence type="predicted"/>
<name>A0A6J1PUC8_9HYME</name>
<reference evidence="2" key="1">
    <citation type="submission" date="2025-08" db="UniProtKB">
        <authorList>
            <consortium name="RefSeq"/>
        </authorList>
    </citation>
    <scope>IDENTIFICATION</scope>
    <source>
        <tissue evidence="2">Whole body</tissue>
    </source>
</reference>